<dbReference type="PROSITE" id="PS50113">
    <property type="entry name" value="PAC"/>
    <property type="match status" value="1"/>
</dbReference>
<organism evidence="7 8">
    <name type="scientific">Fictibacillus iocasae</name>
    <dbReference type="NCBI Taxonomy" id="2715437"/>
    <lineage>
        <taxon>Bacteria</taxon>
        <taxon>Bacillati</taxon>
        <taxon>Bacillota</taxon>
        <taxon>Bacilli</taxon>
        <taxon>Bacillales</taxon>
        <taxon>Fictibacillaceae</taxon>
        <taxon>Fictibacillus</taxon>
    </lineage>
</organism>
<evidence type="ECO:0000259" key="4">
    <source>
        <dbReference type="PROSITE" id="PS50883"/>
    </source>
</evidence>
<keyword evidence="1" id="KW-0812">Transmembrane</keyword>
<dbReference type="Gene3D" id="3.30.70.270">
    <property type="match status" value="1"/>
</dbReference>
<name>A0ABW2NQG0_9BACL</name>
<feature type="domain" description="GGDEF" evidence="5">
    <location>
        <begin position="410"/>
        <end position="542"/>
    </location>
</feature>
<dbReference type="Pfam" id="PF00563">
    <property type="entry name" value="EAL"/>
    <property type="match status" value="1"/>
</dbReference>
<evidence type="ECO:0000256" key="1">
    <source>
        <dbReference type="PROSITE-ProRule" id="PRU00244"/>
    </source>
</evidence>
<dbReference type="InterPro" id="IPR005330">
    <property type="entry name" value="MHYT_dom"/>
</dbReference>
<keyword evidence="1" id="KW-1133">Transmembrane helix</keyword>
<evidence type="ECO:0000259" key="5">
    <source>
        <dbReference type="PROSITE" id="PS50887"/>
    </source>
</evidence>
<dbReference type="Pfam" id="PF03707">
    <property type="entry name" value="MHYT"/>
    <property type="match status" value="2"/>
</dbReference>
<feature type="transmembrane region" description="Helical" evidence="1">
    <location>
        <begin position="217"/>
        <end position="240"/>
    </location>
</feature>
<dbReference type="CDD" id="cd01949">
    <property type="entry name" value="GGDEF"/>
    <property type="match status" value="1"/>
</dbReference>
<feature type="domain" description="PAS" evidence="2">
    <location>
        <begin position="251"/>
        <end position="321"/>
    </location>
</feature>
<feature type="domain" description="MHYT" evidence="6">
    <location>
        <begin position="8"/>
        <end position="202"/>
    </location>
</feature>
<dbReference type="InterPro" id="IPR000014">
    <property type="entry name" value="PAS"/>
</dbReference>
<keyword evidence="8" id="KW-1185">Reference proteome</keyword>
<accession>A0ABW2NQG0</accession>
<dbReference type="NCBIfam" id="TIGR00254">
    <property type="entry name" value="GGDEF"/>
    <property type="match status" value="1"/>
</dbReference>
<sequence>MEAITHTYHLPLVLLSIVIAILSSYASLELAGQIKKTDTSARYMWLVTGSLALGLGIWSMHFIAMLAFHLSIPVSYQMNAVLISILPAVTSSALAFFLISKPIMRRAQILLGGLFIAAGVVCMHYLGMEAMKMGAVIEYDPLLFTASVIIAFIAAITALYLLFYTEYESTSQIKWRKVVSAFVMGLAISGMHYTGMASADFVPHDHHQTTGIPIEPMLLAIPIGSGILVILGFVFISTFIDRRFKHQTQLSERKFRSVIESANDAIILSDSSGRIISWNEGAEKMFGYMKQEALGSPLSIIIPKKYQEAHSKGMQRYLETSTPHVIGRSVELEGRRKNDSVFPIELSLAAWSEDKLLYFSSIIRDITERKRTEEKMNQLVYLDPLTGLPNRMLLSDRFSHALKQASEHKTNLGILFLDIDRFKYINDTLGHAVGDQLLIQIAKILEQCTGAGHTVCRQGGDEFILLLADTTADKIMKTAQTVLAKFDSAIWVDDYELYVTPSIGISVYPSDGADMETLIKNADIAMYRVKEQGKNHFQFYTPEMNDRVMKEMQLEIGLRKALEQQEFELVYQPQIDVRTGTLTGAEALIRWHHPEWGTISPAEFIPIAEETGLILPIGEWVLREACLQNKKWQREGHPPIRISVNISSRQFQQNELVAMVQNILNTTELEPRYLELELTESIIQDSTHAVEKMQQLKNMGIHLSIDDFGTGYSSLSYLKTFPINTLKIDRSFTSNIYNDPKDASLVETIITMAHNLDLKVIAEGVETQEQLSFLQQRQCNEAQGYYFSQPIASADMDKLLKNHKTVLS</sequence>
<dbReference type="PROSITE" id="PS50883">
    <property type="entry name" value="EAL"/>
    <property type="match status" value="1"/>
</dbReference>
<dbReference type="InterPro" id="IPR001633">
    <property type="entry name" value="EAL_dom"/>
</dbReference>
<proteinExistence type="predicted"/>
<dbReference type="SUPFAM" id="SSF55073">
    <property type="entry name" value="Nucleotide cyclase"/>
    <property type="match status" value="1"/>
</dbReference>
<dbReference type="InterPro" id="IPR000160">
    <property type="entry name" value="GGDEF_dom"/>
</dbReference>
<feature type="transmembrane region" description="Helical" evidence="1">
    <location>
        <begin position="76"/>
        <end position="97"/>
    </location>
</feature>
<feature type="transmembrane region" description="Helical" evidence="1">
    <location>
        <begin position="142"/>
        <end position="163"/>
    </location>
</feature>
<feature type="transmembrane region" description="Helical" evidence="1">
    <location>
        <begin position="109"/>
        <end position="127"/>
    </location>
</feature>
<dbReference type="PANTHER" id="PTHR44757:SF2">
    <property type="entry name" value="BIOFILM ARCHITECTURE MAINTENANCE PROTEIN MBAA"/>
    <property type="match status" value="1"/>
</dbReference>
<dbReference type="Gene3D" id="3.20.20.450">
    <property type="entry name" value="EAL domain"/>
    <property type="match status" value="1"/>
</dbReference>
<dbReference type="PANTHER" id="PTHR44757">
    <property type="entry name" value="DIGUANYLATE CYCLASE DGCP"/>
    <property type="match status" value="1"/>
</dbReference>
<dbReference type="InterPro" id="IPR035919">
    <property type="entry name" value="EAL_sf"/>
</dbReference>
<dbReference type="InterPro" id="IPR001610">
    <property type="entry name" value="PAC"/>
</dbReference>
<dbReference type="SMART" id="SM00086">
    <property type="entry name" value="PAC"/>
    <property type="match status" value="1"/>
</dbReference>
<dbReference type="InterPro" id="IPR035965">
    <property type="entry name" value="PAS-like_dom_sf"/>
</dbReference>
<feature type="transmembrane region" description="Helical" evidence="1">
    <location>
        <begin position="43"/>
        <end position="70"/>
    </location>
</feature>
<feature type="domain" description="PAC" evidence="3">
    <location>
        <begin position="328"/>
        <end position="378"/>
    </location>
</feature>
<dbReference type="Gene3D" id="3.30.450.20">
    <property type="entry name" value="PAS domain"/>
    <property type="match status" value="1"/>
</dbReference>
<dbReference type="PROSITE" id="PS50887">
    <property type="entry name" value="GGDEF"/>
    <property type="match status" value="1"/>
</dbReference>
<comment type="caution">
    <text evidence="7">The sequence shown here is derived from an EMBL/GenBank/DDBJ whole genome shotgun (WGS) entry which is preliminary data.</text>
</comment>
<dbReference type="SMART" id="SM00091">
    <property type="entry name" value="PAS"/>
    <property type="match status" value="1"/>
</dbReference>
<dbReference type="EMBL" id="JBHTCP010000013">
    <property type="protein sequence ID" value="MFC7371458.1"/>
    <property type="molecule type" value="Genomic_DNA"/>
</dbReference>
<dbReference type="PROSITE" id="PS50112">
    <property type="entry name" value="PAS"/>
    <property type="match status" value="1"/>
</dbReference>
<feature type="transmembrane region" description="Helical" evidence="1">
    <location>
        <begin position="12"/>
        <end position="31"/>
    </location>
</feature>
<reference evidence="8" key="1">
    <citation type="journal article" date="2019" name="Int. J. Syst. Evol. Microbiol.">
        <title>The Global Catalogue of Microorganisms (GCM) 10K type strain sequencing project: providing services to taxonomists for standard genome sequencing and annotation.</title>
        <authorList>
            <consortium name="The Broad Institute Genomics Platform"/>
            <consortium name="The Broad Institute Genome Sequencing Center for Infectious Disease"/>
            <person name="Wu L."/>
            <person name="Ma J."/>
        </authorList>
    </citation>
    <scope>NUCLEOTIDE SEQUENCE [LARGE SCALE GENOMIC DNA]</scope>
    <source>
        <strain evidence="8">NBRC 106396</strain>
    </source>
</reference>
<evidence type="ECO:0000259" key="3">
    <source>
        <dbReference type="PROSITE" id="PS50113"/>
    </source>
</evidence>
<keyword evidence="1" id="KW-0472">Membrane</keyword>
<dbReference type="Pfam" id="PF00990">
    <property type="entry name" value="GGDEF"/>
    <property type="match status" value="1"/>
</dbReference>
<evidence type="ECO:0000259" key="2">
    <source>
        <dbReference type="PROSITE" id="PS50112"/>
    </source>
</evidence>
<dbReference type="CDD" id="cd00130">
    <property type="entry name" value="PAS"/>
    <property type="match status" value="1"/>
</dbReference>
<dbReference type="InterPro" id="IPR043128">
    <property type="entry name" value="Rev_trsase/Diguanyl_cyclase"/>
</dbReference>
<dbReference type="PROSITE" id="PS50924">
    <property type="entry name" value="MHYT"/>
    <property type="match status" value="1"/>
</dbReference>
<dbReference type="RefSeq" id="WP_379748044.1">
    <property type="nucleotide sequence ID" value="NZ_JBHTCP010000013.1"/>
</dbReference>
<dbReference type="InterPro" id="IPR000700">
    <property type="entry name" value="PAS-assoc_C"/>
</dbReference>
<evidence type="ECO:0000259" key="6">
    <source>
        <dbReference type="PROSITE" id="PS50924"/>
    </source>
</evidence>
<feature type="transmembrane region" description="Helical" evidence="1">
    <location>
        <begin position="175"/>
        <end position="197"/>
    </location>
</feature>
<dbReference type="SUPFAM" id="SSF55785">
    <property type="entry name" value="PYP-like sensor domain (PAS domain)"/>
    <property type="match status" value="1"/>
</dbReference>
<dbReference type="Pfam" id="PF13426">
    <property type="entry name" value="PAS_9"/>
    <property type="match status" value="1"/>
</dbReference>
<protein>
    <submittedName>
        <fullName evidence="7">EAL domain-containing protein</fullName>
    </submittedName>
</protein>
<dbReference type="InterPro" id="IPR052155">
    <property type="entry name" value="Biofilm_reg_signaling"/>
</dbReference>
<dbReference type="CDD" id="cd01948">
    <property type="entry name" value="EAL"/>
    <property type="match status" value="1"/>
</dbReference>
<dbReference type="SMART" id="SM00267">
    <property type="entry name" value="GGDEF"/>
    <property type="match status" value="1"/>
</dbReference>
<feature type="domain" description="EAL" evidence="4">
    <location>
        <begin position="551"/>
        <end position="804"/>
    </location>
</feature>
<dbReference type="SUPFAM" id="SSF141868">
    <property type="entry name" value="EAL domain-like"/>
    <property type="match status" value="1"/>
</dbReference>
<dbReference type="InterPro" id="IPR029787">
    <property type="entry name" value="Nucleotide_cyclase"/>
</dbReference>
<gene>
    <name evidence="7" type="ORF">ACFQPF_07205</name>
</gene>
<dbReference type="SMART" id="SM00052">
    <property type="entry name" value="EAL"/>
    <property type="match status" value="1"/>
</dbReference>
<evidence type="ECO:0000313" key="7">
    <source>
        <dbReference type="EMBL" id="MFC7371458.1"/>
    </source>
</evidence>
<dbReference type="Proteomes" id="UP001596549">
    <property type="component" value="Unassembled WGS sequence"/>
</dbReference>
<evidence type="ECO:0000313" key="8">
    <source>
        <dbReference type="Proteomes" id="UP001596549"/>
    </source>
</evidence>
<dbReference type="NCBIfam" id="TIGR00229">
    <property type="entry name" value="sensory_box"/>
    <property type="match status" value="1"/>
</dbReference>